<feature type="domain" description="Calcineurin-like phosphoesterase" evidence="1">
    <location>
        <begin position="1"/>
        <end position="180"/>
    </location>
</feature>
<name>A0A0S6VWE1_9BACT</name>
<dbReference type="InterPro" id="IPR004843">
    <property type="entry name" value="Calcineurin-like_PHP"/>
</dbReference>
<dbReference type="PANTHER" id="PTHR12905">
    <property type="entry name" value="METALLOPHOSPHOESTERASE"/>
    <property type="match status" value="1"/>
</dbReference>
<dbReference type="Proteomes" id="UP000030700">
    <property type="component" value="Unassembled WGS sequence"/>
</dbReference>
<dbReference type="PANTHER" id="PTHR12905:SF0">
    <property type="entry name" value="CALCINEURIN-LIKE PHOSPHOESTERASE DOMAIN-CONTAINING PROTEIN"/>
    <property type="match status" value="1"/>
</dbReference>
<dbReference type="STRING" id="1499966.U14_01763"/>
<protein>
    <recommendedName>
        <fullName evidence="1">Calcineurin-like phosphoesterase domain-containing protein</fullName>
    </recommendedName>
</protein>
<accession>A0A0S6VWE1</accession>
<gene>
    <name evidence="2" type="ORF">U14_01763</name>
</gene>
<dbReference type="EMBL" id="DF820456">
    <property type="protein sequence ID" value="GAK50532.1"/>
    <property type="molecule type" value="Genomic_DNA"/>
</dbReference>
<dbReference type="SUPFAM" id="SSF56300">
    <property type="entry name" value="Metallo-dependent phosphatases"/>
    <property type="match status" value="1"/>
</dbReference>
<dbReference type="HOGENOM" id="CLU_095253_0_0_0"/>
<organism evidence="2">
    <name type="scientific">Candidatus Moduliflexus flocculans</name>
    <dbReference type="NCBI Taxonomy" id="1499966"/>
    <lineage>
        <taxon>Bacteria</taxon>
        <taxon>Candidatus Moduliflexota</taxon>
        <taxon>Candidatus Moduliflexia</taxon>
        <taxon>Candidatus Moduliflexales</taxon>
        <taxon>Candidatus Moduliflexaceae</taxon>
    </lineage>
</organism>
<dbReference type="Gene3D" id="3.60.21.10">
    <property type="match status" value="1"/>
</dbReference>
<evidence type="ECO:0000313" key="2">
    <source>
        <dbReference type="EMBL" id="GAK50532.1"/>
    </source>
</evidence>
<sequence>MKILTVSDVVERKLYSSKAAERFQGVDLILSCGDLPLYYLEFLVSSFNVPLYYVYGNHHASPMLTVSGDEVKTPGGCINIDNSFVRFRGLSLLGFEGCMRYNDGQKQYTEFQMSRKIFWMKPRLWLHKFTHHPVDIVITHAPPFGIHDKPDLCHRGFKSFLRLIDVFHPRYFIHGHTHRYTLQDEWKTQHGSTTVINTCGYRVLEIESSAGK</sequence>
<dbReference type="GO" id="GO:0016787">
    <property type="term" value="F:hydrolase activity"/>
    <property type="evidence" value="ECO:0007669"/>
    <property type="project" value="InterPro"/>
</dbReference>
<dbReference type="Pfam" id="PF00149">
    <property type="entry name" value="Metallophos"/>
    <property type="match status" value="1"/>
</dbReference>
<keyword evidence="3" id="KW-1185">Reference proteome</keyword>
<evidence type="ECO:0000313" key="3">
    <source>
        <dbReference type="Proteomes" id="UP000030700"/>
    </source>
</evidence>
<proteinExistence type="predicted"/>
<dbReference type="AlphaFoldDB" id="A0A0S6VWE1"/>
<reference evidence="2" key="1">
    <citation type="journal article" date="2015" name="PeerJ">
        <title>First genomic representation of candidate bacterial phylum KSB3 points to enhanced environmental sensing as a trigger of wastewater bulking.</title>
        <authorList>
            <person name="Sekiguchi Y."/>
            <person name="Ohashi A."/>
            <person name="Parks D.H."/>
            <person name="Yamauchi T."/>
            <person name="Tyson G.W."/>
            <person name="Hugenholtz P."/>
        </authorList>
    </citation>
    <scope>NUCLEOTIDE SEQUENCE [LARGE SCALE GENOMIC DNA]</scope>
</reference>
<evidence type="ECO:0000259" key="1">
    <source>
        <dbReference type="Pfam" id="PF00149"/>
    </source>
</evidence>
<dbReference type="InterPro" id="IPR051693">
    <property type="entry name" value="UPF0046_metallophosphoest"/>
</dbReference>
<dbReference type="InterPro" id="IPR029052">
    <property type="entry name" value="Metallo-depent_PP-like"/>
</dbReference>